<dbReference type="Proteomes" id="UP001139347">
    <property type="component" value="Unassembled WGS sequence"/>
</dbReference>
<dbReference type="AlphaFoldDB" id="A0A9X1WMD6"/>
<feature type="transmembrane region" description="Helical" evidence="1">
    <location>
        <begin position="6"/>
        <end position="28"/>
    </location>
</feature>
<evidence type="ECO:0000256" key="1">
    <source>
        <dbReference type="SAM" id="Phobius"/>
    </source>
</evidence>
<accession>A0A9X1WMD6</accession>
<dbReference type="EMBL" id="JALIRP010000003">
    <property type="protein sequence ID" value="MCJ8011937.1"/>
    <property type="molecule type" value="Genomic_DNA"/>
</dbReference>
<keyword evidence="1" id="KW-0472">Membrane</keyword>
<organism evidence="2 3">
    <name type="scientific">Paenibacillus mangrovi</name>
    <dbReference type="NCBI Taxonomy" id="2931978"/>
    <lineage>
        <taxon>Bacteria</taxon>
        <taxon>Bacillati</taxon>
        <taxon>Bacillota</taxon>
        <taxon>Bacilli</taxon>
        <taxon>Bacillales</taxon>
        <taxon>Paenibacillaceae</taxon>
        <taxon>Paenibacillus</taxon>
    </lineage>
</organism>
<keyword evidence="3" id="KW-1185">Reference proteome</keyword>
<evidence type="ECO:0000313" key="2">
    <source>
        <dbReference type="EMBL" id="MCJ8011937.1"/>
    </source>
</evidence>
<name>A0A9X1WMD6_9BACL</name>
<keyword evidence="1" id="KW-0812">Transmembrane</keyword>
<sequence length="96" mass="11000">MIPLNILALILAIVLMCGFYFAVAYFGLKFFFKKVLRRPLNLDPLLLLGVIMLLAFCFQVGQKLWYDQPLDTSILLLPSIALITILRRIQISQKSK</sequence>
<protein>
    <submittedName>
        <fullName evidence="2">Uncharacterized protein</fullName>
    </submittedName>
</protein>
<reference evidence="2" key="1">
    <citation type="submission" date="2022-04" db="EMBL/GenBank/DDBJ databases">
        <title>Paenibacillus mangrovi sp. nov., a novel endophytic bacterium isolated from bark of Kandelia candel.</title>
        <authorList>
            <person name="Tuo L."/>
        </authorList>
    </citation>
    <scope>NUCLEOTIDE SEQUENCE</scope>
    <source>
        <strain evidence="2">KQZ6P-2</strain>
    </source>
</reference>
<proteinExistence type="predicted"/>
<gene>
    <name evidence="2" type="ORF">MUG84_09305</name>
</gene>
<evidence type="ECO:0000313" key="3">
    <source>
        <dbReference type="Proteomes" id="UP001139347"/>
    </source>
</evidence>
<comment type="caution">
    <text evidence="2">The sequence shown here is derived from an EMBL/GenBank/DDBJ whole genome shotgun (WGS) entry which is preliminary data.</text>
</comment>
<feature type="transmembrane region" description="Helical" evidence="1">
    <location>
        <begin position="73"/>
        <end position="89"/>
    </location>
</feature>
<feature type="transmembrane region" description="Helical" evidence="1">
    <location>
        <begin position="40"/>
        <end position="61"/>
    </location>
</feature>
<dbReference type="RefSeq" id="WP_244724169.1">
    <property type="nucleotide sequence ID" value="NZ_JALIRP010000003.1"/>
</dbReference>
<keyword evidence="1" id="KW-1133">Transmembrane helix</keyword>